<dbReference type="InterPro" id="IPR036875">
    <property type="entry name" value="Znf_CCHC_sf"/>
</dbReference>
<sequence length="965" mass="109462">MSTQQYIYAAGSENRPPMLKKDNYVPWSSHLLRYAKSKPNGKLLVNSIKKGPYVRRMIYGTGDPNSVPPVAESTHEQTHDEITKMEVKHMEADDQDLHEVDFIQFYYFLKFNQVDVDAIRAERLVRTHDPLALMENSQNLYNNPVFHPDQPYSLTYMQKLQPNDNYIPQPSFNTNYMQQPMPNPEDISYPITAMNMALIQIVGGNGGNQFRQYAGHIAGNQNGYNAVQNVRNQIVQNTVQNLARAKVNGNENNGNGNNGNQIRCYNCRGLGHYARNCIEIDEIEEVNANCILMANLQQASTSGTQTDKAPVYDSDRSAKEKSTVSLLQEEKKRLTSDFKTCKDEFLNKKIQYEKKIKELDNILVKTGQSIQTMHMLSPKPDSLYHTKQKMALDDTLSVARKFLNEVKDTIVTLQNVIKHRMNADINKRSYPTYQEFHKIINEEISPIVNQVDAGVQNFKNHFVKEAAKFFRDFKSLAKKADKSLDKFSVLEKENEHLLRAVVSQDIMSIVLNPIVVESSNLQTELQHMKERVPPKVVEINDLSNPVTSNSVPTTNESHVMKNDKVTAPGMFRINPFKTSKKYIFVPINQARARGDITAKTRRPQIRSNTKNDRVPSASKSSCIKNNEVEVEDHYRKLLLSKNKKHMSSECLITDNHDVCVLNYVNAMNSRIDNQNPKVLNTANQKKHKAKVKNSKNLGSKERLASPKPIKPRLYHRWSSTGRISDCSGKIMHVLLTLKNLQENSFQFLLRFLAGCPNLFMVRLLGLLQAYDRESKASLFGSFWELLKRLLLRATLKTASSFTAVLAKLHMTLSTATEYLLSSSDTRTATATPAPQVLQTPTMSTTTVVTSLTTTNLSSQTADTPSTLQDVDELQQQLIQFQQQDDQSQLQPAVILNNGPNAMFDRNMFVNPFASSSISFVESSSQYLRTDGEMCIYALTVSTMEPKTLKEVMIDPAWIDSMQEEL</sequence>
<gene>
    <name evidence="5" type="ORF">Tco_0703175</name>
</gene>
<dbReference type="SMART" id="SM00343">
    <property type="entry name" value="ZnF_C2HC"/>
    <property type="match status" value="1"/>
</dbReference>
<dbReference type="Proteomes" id="UP001151760">
    <property type="component" value="Unassembled WGS sequence"/>
</dbReference>
<proteinExistence type="predicted"/>
<comment type="caution">
    <text evidence="5">The sequence shown here is derived from an EMBL/GenBank/DDBJ whole genome shotgun (WGS) entry which is preliminary data.</text>
</comment>
<reference evidence="5" key="1">
    <citation type="journal article" date="2022" name="Int. J. Mol. Sci.">
        <title>Draft Genome of Tanacetum Coccineum: Genomic Comparison of Closely Related Tanacetum-Family Plants.</title>
        <authorList>
            <person name="Yamashiro T."/>
            <person name="Shiraishi A."/>
            <person name="Nakayama K."/>
            <person name="Satake H."/>
        </authorList>
    </citation>
    <scope>NUCLEOTIDE SEQUENCE</scope>
</reference>
<evidence type="ECO:0000256" key="2">
    <source>
        <dbReference type="SAM" id="Coils"/>
    </source>
</evidence>
<keyword evidence="1" id="KW-0862">Zinc</keyword>
<feature type="coiled-coil region" evidence="2">
    <location>
        <begin position="324"/>
        <end position="362"/>
    </location>
</feature>
<evidence type="ECO:0000256" key="3">
    <source>
        <dbReference type="SAM" id="MobiDB-lite"/>
    </source>
</evidence>
<keyword evidence="2" id="KW-0175">Coiled coil</keyword>
<organism evidence="5 6">
    <name type="scientific">Tanacetum coccineum</name>
    <dbReference type="NCBI Taxonomy" id="301880"/>
    <lineage>
        <taxon>Eukaryota</taxon>
        <taxon>Viridiplantae</taxon>
        <taxon>Streptophyta</taxon>
        <taxon>Embryophyta</taxon>
        <taxon>Tracheophyta</taxon>
        <taxon>Spermatophyta</taxon>
        <taxon>Magnoliopsida</taxon>
        <taxon>eudicotyledons</taxon>
        <taxon>Gunneridae</taxon>
        <taxon>Pentapetalae</taxon>
        <taxon>asterids</taxon>
        <taxon>campanulids</taxon>
        <taxon>Asterales</taxon>
        <taxon>Asteraceae</taxon>
        <taxon>Asteroideae</taxon>
        <taxon>Anthemideae</taxon>
        <taxon>Anthemidinae</taxon>
        <taxon>Tanacetum</taxon>
    </lineage>
</organism>
<evidence type="ECO:0000313" key="5">
    <source>
        <dbReference type="EMBL" id="GJS70334.1"/>
    </source>
</evidence>
<dbReference type="InterPro" id="IPR001878">
    <property type="entry name" value="Znf_CCHC"/>
</dbReference>
<keyword evidence="1" id="KW-0863">Zinc-finger</keyword>
<feature type="compositionally biased region" description="Basic residues" evidence="3">
    <location>
        <begin position="684"/>
        <end position="693"/>
    </location>
</feature>
<protein>
    <submittedName>
        <fullName evidence="5">Integrase, catalytic region, zinc finger, CCHC-type containing protein</fullName>
    </submittedName>
</protein>
<accession>A0ABQ4XY80</accession>
<keyword evidence="6" id="KW-1185">Reference proteome</keyword>
<reference evidence="5" key="2">
    <citation type="submission" date="2022-01" db="EMBL/GenBank/DDBJ databases">
        <authorList>
            <person name="Yamashiro T."/>
            <person name="Shiraishi A."/>
            <person name="Satake H."/>
            <person name="Nakayama K."/>
        </authorList>
    </citation>
    <scope>NUCLEOTIDE SEQUENCE</scope>
</reference>
<dbReference type="PROSITE" id="PS50158">
    <property type="entry name" value="ZF_CCHC"/>
    <property type="match status" value="1"/>
</dbReference>
<evidence type="ECO:0000256" key="1">
    <source>
        <dbReference type="PROSITE-ProRule" id="PRU00047"/>
    </source>
</evidence>
<name>A0ABQ4XY80_9ASTR</name>
<feature type="region of interest" description="Disordered" evidence="3">
    <location>
        <begin position="683"/>
        <end position="702"/>
    </location>
</feature>
<dbReference type="EMBL" id="BQNB010009927">
    <property type="protein sequence ID" value="GJS70334.1"/>
    <property type="molecule type" value="Genomic_DNA"/>
</dbReference>
<dbReference type="SUPFAM" id="SSF57756">
    <property type="entry name" value="Retrovirus zinc finger-like domains"/>
    <property type="match status" value="1"/>
</dbReference>
<keyword evidence="1" id="KW-0479">Metal-binding</keyword>
<feature type="domain" description="CCHC-type" evidence="4">
    <location>
        <begin position="263"/>
        <end position="277"/>
    </location>
</feature>
<evidence type="ECO:0000259" key="4">
    <source>
        <dbReference type="PROSITE" id="PS50158"/>
    </source>
</evidence>
<evidence type="ECO:0000313" key="6">
    <source>
        <dbReference type="Proteomes" id="UP001151760"/>
    </source>
</evidence>